<accession>A0A2U2BDQ1</accession>
<comment type="caution">
    <text evidence="2">The sequence shown here is derived from an EMBL/GenBank/DDBJ whole genome shotgun (WGS) entry which is preliminary data.</text>
</comment>
<evidence type="ECO:0000313" key="2">
    <source>
        <dbReference type="EMBL" id="PWE01157.1"/>
    </source>
</evidence>
<evidence type="ECO:0008006" key="4">
    <source>
        <dbReference type="Google" id="ProtNLM"/>
    </source>
</evidence>
<dbReference type="PANTHER" id="PTHR16222:SF12">
    <property type="entry name" value="ADP-RIBOSYLGLYCOHYDROLASE-RELATED"/>
    <property type="match status" value="1"/>
</dbReference>
<dbReference type="GO" id="GO:0046872">
    <property type="term" value="F:metal ion binding"/>
    <property type="evidence" value="ECO:0007669"/>
    <property type="project" value="UniProtKB-KW"/>
</dbReference>
<dbReference type="OrthoDB" id="9798107at2"/>
<dbReference type="InterPro" id="IPR005502">
    <property type="entry name" value="Ribosyl_crysJ1"/>
</dbReference>
<proteinExistence type="predicted"/>
<keyword evidence="1" id="KW-0460">Magnesium</keyword>
<keyword evidence="3" id="KW-1185">Reference proteome</keyword>
<dbReference type="Pfam" id="PF03747">
    <property type="entry name" value="ADP_ribosyl_GH"/>
    <property type="match status" value="1"/>
</dbReference>
<organism evidence="2 3">
    <name type="scientific">Marinilabilia rubra</name>
    <dbReference type="NCBI Taxonomy" id="2162893"/>
    <lineage>
        <taxon>Bacteria</taxon>
        <taxon>Pseudomonadati</taxon>
        <taxon>Bacteroidota</taxon>
        <taxon>Bacteroidia</taxon>
        <taxon>Marinilabiliales</taxon>
        <taxon>Marinilabiliaceae</taxon>
        <taxon>Marinilabilia</taxon>
    </lineage>
</organism>
<evidence type="ECO:0000313" key="3">
    <source>
        <dbReference type="Proteomes" id="UP000244956"/>
    </source>
</evidence>
<evidence type="ECO:0000256" key="1">
    <source>
        <dbReference type="PIRSR" id="PIRSR605502-1"/>
    </source>
</evidence>
<dbReference type="PANTHER" id="PTHR16222">
    <property type="entry name" value="ADP-RIBOSYLGLYCOHYDROLASE"/>
    <property type="match status" value="1"/>
</dbReference>
<dbReference type="SUPFAM" id="SSF101478">
    <property type="entry name" value="ADP-ribosylglycohydrolase"/>
    <property type="match status" value="1"/>
</dbReference>
<dbReference type="EMBL" id="QEWP01000001">
    <property type="protein sequence ID" value="PWE01157.1"/>
    <property type="molecule type" value="Genomic_DNA"/>
</dbReference>
<feature type="binding site" evidence="1">
    <location>
        <position position="36"/>
    </location>
    <ligand>
        <name>Mg(2+)</name>
        <dbReference type="ChEBI" id="CHEBI:18420"/>
        <label>1</label>
    </ligand>
</feature>
<gene>
    <name evidence="2" type="ORF">DDZ16_01335</name>
</gene>
<dbReference type="Gene3D" id="1.10.4080.10">
    <property type="entry name" value="ADP-ribosylation/Crystallin J1"/>
    <property type="match status" value="1"/>
</dbReference>
<keyword evidence="1" id="KW-0479">Metal-binding</keyword>
<dbReference type="AlphaFoldDB" id="A0A2U2BDQ1"/>
<feature type="binding site" evidence="1">
    <location>
        <position position="211"/>
    </location>
    <ligand>
        <name>Mg(2+)</name>
        <dbReference type="ChEBI" id="CHEBI:18420"/>
        <label>1</label>
    </ligand>
</feature>
<reference evidence="2 3" key="1">
    <citation type="submission" date="2018-05" db="EMBL/GenBank/DDBJ databases">
        <title>Marinilabilia rubrum sp. nov., isolated from saltern sediment.</title>
        <authorList>
            <person name="Zhang R."/>
        </authorList>
    </citation>
    <scope>NUCLEOTIDE SEQUENCE [LARGE SCALE GENOMIC DNA]</scope>
    <source>
        <strain evidence="2 3">WTE16</strain>
    </source>
</reference>
<comment type="cofactor">
    <cofactor evidence="1">
        <name>Mg(2+)</name>
        <dbReference type="ChEBI" id="CHEBI:18420"/>
    </cofactor>
    <text evidence="1">Binds 2 magnesium ions per subunit.</text>
</comment>
<dbReference type="RefSeq" id="WP_109262611.1">
    <property type="nucleotide sequence ID" value="NZ_QEWP01000001.1"/>
</dbReference>
<dbReference type="InterPro" id="IPR050792">
    <property type="entry name" value="ADP-ribosylglycohydrolase"/>
</dbReference>
<dbReference type="InterPro" id="IPR036705">
    <property type="entry name" value="Ribosyl_crysJ1_sf"/>
</dbReference>
<name>A0A2U2BDQ1_9BACT</name>
<sequence length="264" mass="28878">MKGAIIGDIIGSAFKTDNTPDTNFQLFKPYSAYTDDTILTLATADSIINQKDQETTLKSWVRAFPKAGYRPAFLEWALSDDSAPYVSKGEGAARRISPIGFAAGSVEEALKEAEKSTKITHNIPERIKAAKAVAASIFICKSAGTKKEIKTFIGQAFDYDFSIKVEDWKNQKITPESDISPVQPALAAFMEASDFEEAIRLAIAIGGPSNTIACITGGLAEAYFKHIPKSITRRALARITPDMQAILTAFDKRYMSYSEQKQEA</sequence>
<dbReference type="Proteomes" id="UP000244956">
    <property type="component" value="Unassembled WGS sequence"/>
</dbReference>
<feature type="binding site" evidence="1">
    <location>
        <position position="34"/>
    </location>
    <ligand>
        <name>Mg(2+)</name>
        <dbReference type="ChEBI" id="CHEBI:18420"/>
        <label>1</label>
    </ligand>
</feature>
<feature type="binding site" evidence="1">
    <location>
        <position position="35"/>
    </location>
    <ligand>
        <name>Mg(2+)</name>
        <dbReference type="ChEBI" id="CHEBI:18420"/>
        <label>1</label>
    </ligand>
</feature>
<protein>
    <recommendedName>
        <fullName evidence="4">ADP-ribosylglycohydrolase</fullName>
    </recommendedName>
</protein>